<evidence type="ECO:0000259" key="2">
    <source>
        <dbReference type="PROSITE" id="PS51444"/>
    </source>
</evidence>
<feature type="compositionally biased region" description="Acidic residues" evidence="1">
    <location>
        <begin position="891"/>
        <end position="903"/>
    </location>
</feature>
<gene>
    <name evidence="3" type="ORF">ALAG00032_LOCUS8852</name>
</gene>
<sequence length="938" mass="104083">MDGSRGLLLAELSGRKRKDSIGSPVRSRRSFGNDAGNVARVEKTPMKIEKKEDVLRQRRLSLTPEDKENLLKSESKVLGAALNLHVIHDVPLQKLEKRLEDWGVDLEMRKKAIETIKAKTNALATKVLDEQDAARRAIGAPPLLNKNNSRVRVPRNENPTPQKLSQTDPLAKYKKMIQVGIPPHGAMAAARKDGISSELCAQLCPVKEETRHESNQTLKKDLSAYKKMLALGVQSAAVRARMLRDGLSEKDADLICPIVTEQNTSSTTSREKKSQPKVKALHWQKLEEEKLDNTVWAMSPPITNRRKSYTDTSPSGTVCDDDDLALLEELFASAPPPTTVTSSSSQSKEGAASLKKISLLTDSRRSANVAIGLTYFGRRYGDDDSAVCRAVYAGDEWLDAPRLRSLQVLLPNAEELALIRRHLSGPPMPTVHNENQNKDKSTSHGDEQASRRRRALERLARPERFFAICIDYPQLQRRVECGIFMDEWEEIVYTAKHAAKVVSSACEALRQSRALAKILKALLQLGNRLNRDRDHLGAARGIALCSLERFVTAKGHDGTNLIDYLLTVLHKKNKTEQSLAFLDDLPDLNTAARHADDDLTIGATHRLDKQFNTLTKLVAEFNDAISVASKKKTKANATSISPLDTAFFERAQDTAKAASPALEGLRTQIAKLNTAKNALRTYFAEKPQTSIADIFQTLDSFLSHLKAARDRHRRRAEALERVRLRDEARAKANETTGRNIKTEPLLAKLTNAQPQQHLKTNTKGAQRQAEPHPPDNGHRPAFSRIQVRSTTSTSMVKSSTDNKSTRKSFGSRKSDVAPSSKVLVSKAKYAHDKMCLKHQEEATIHQPLSAKSIPPPRRQPAPPVIPPPSAVASPRSLLKMYATEGPKSPDDDFDGGDDYDDDTTITTDDGSRRESSERGTVKNRISGDAWWKSSTQLF</sequence>
<dbReference type="Gene3D" id="1.20.58.2220">
    <property type="entry name" value="Formin, FH2 domain"/>
    <property type="match status" value="1"/>
</dbReference>
<evidence type="ECO:0000313" key="3">
    <source>
        <dbReference type="EMBL" id="CAE0368091.1"/>
    </source>
</evidence>
<feature type="region of interest" description="Disordered" evidence="1">
    <location>
        <begin position="141"/>
        <end position="168"/>
    </location>
</feature>
<feature type="compositionally biased region" description="Basic and acidic residues" evidence="1">
    <location>
        <begin position="769"/>
        <end position="778"/>
    </location>
</feature>
<feature type="region of interest" description="Disordered" evidence="1">
    <location>
        <begin position="729"/>
        <end position="820"/>
    </location>
</feature>
<feature type="compositionally biased region" description="Basic and acidic residues" evidence="1">
    <location>
        <begin position="435"/>
        <end position="453"/>
    </location>
</feature>
<accession>A0A7S3JX67</accession>
<dbReference type="EMBL" id="HBIJ01013071">
    <property type="protein sequence ID" value="CAE0368091.1"/>
    <property type="molecule type" value="Transcribed_RNA"/>
</dbReference>
<dbReference type="InterPro" id="IPR042201">
    <property type="entry name" value="FH2_Formin_sf"/>
</dbReference>
<dbReference type="InterPro" id="IPR015425">
    <property type="entry name" value="FH2_Formin"/>
</dbReference>
<dbReference type="SUPFAM" id="SSF101447">
    <property type="entry name" value="Formin homology 2 domain (FH2 domain)"/>
    <property type="match status" value="1"/>
</dbReference>
<feature type="compositionally biased region" description="Polar residues" evidence="1">
    <location>
        <begin position="157"/>
        <end position="168"/>
    </location>
</feature>
<dbReference type="PANTHER" id="PTHR46345">
    <property type="entry name" value="INVERTED FORMIN-2"/>
    <property type="match status" value="1"/>
</dbReference>
<feature type="compositionally biased region" description="Polar residues" evidence="1">
    <location>
        <begin position="750"/>
        <end position="765"/>
    </location>
</feature>
<dbReference type="AlphaFoldDB" id="A0A7S3JX67"/>
<feature type="compositionally biased region" description="Basic and acidic residues" evidence="1">
    <location>
        <begin position="909"/>
        <end position="920"/>
    </location>
</feature>
<name>A0A7S3JX67_9STRA</name>
<dbReference type="PROSITE" id="PS51444">
    <property type="entry name" value="FH2"/>
    <property type="match status" value="1"/>
</dbReference>
<dbReference type="PANTHER" id="PTHR46345:SF8">
    <property type="entry name" value="FORMIN 3, ISOFORM B"/>
    <property type="match status" value="1"/>
</dbReference>
<evidence type="ECO:0000256" key="1">
    <source>
        <dbReference type="SAM" id="MobiDB-lite"/>
    </source>
</evidence>
<feature type="compositionally biased region" description="Low complexity" evidence="1">
    <location>
        <begin position="789"/>
        <end position="799"/>
    </location>
</feature>
<dbReference type="Pfam" id="PF02181">
    <property type="entry name" value="FH2"/>
    <property type="match status" value="1"/>
</dbReference>
<organism evidence="3">
    <name type="scientific">Aureoumbra lagunensis</name>
    <dbReference type="NCBI Taxonomy" id="44058"/>
    <lineage>
        <taxon>Eukaryota</taxon>
        <taxon>Sar</taxon>
        <taxon>Stramenopiles</taxon>
        <taxon>Ochrophyta</taxon>
        <taxon>Pelagophyceae</taxon>
        <taxon>Pelagomonadales</taxon>
        <taxon>Aureoumbra</taxon>
    </lineage>
</organism>
<feature type="domain" description="FH2" evidence="2">
    <location>
        <begin position="268"/>
        <end position="731"/>
    </location>
</feature>
<reference evidence="3" key="1">
    <citation type="submission" date="2021-01" db="EMBL/GenBank/DDBJ databases">
        <authorList>
            <person name="Corre E."/>
            <person name="Pelletier E."/>
            <person name="Niang G."/>
            <person name="Scheremetjew M."/>
            <person name="Finn R."/>
            <person name="Kale V."/>
            <person name="Holt S."/>
            <person name="Cochrane G."/>
            <person name="Meng A."/>
            <person name="Brown T."/>
            <person name="Cohen L."/>
        </authorList>
    </citation>
    <scope>NUCLEOTIDE SEQUENCE</scope>
    <source>
        <strain evidence="3">CCMP1510</strain>
    </source>
</reference>
<feature type="region of interest" description="Disordered" evidence="1">
    <location>
        <begin position="424"/>
        <end position="453"/>
    </location>
</feature>
<protein>
    <recommendedName>
        <fullName evidence="2">FH2 domain-containing protein</fullName>
    </recommendedName>
</protein>
<feature type="compositionally biased region" description="Pro residues" evidence="1">
    <location>
        <begin position="853"/>
        <end position="869"/>
    </location>
</feature>
<feature type="region of interest" description="Disordered" evidence="1">
    <location>
        <begin position="844"/>
        <end position="922"/>
    </location>
</feature>
<proteinExistence type="predicted"/>
<dbReference type="SMART" id="SM00498">
    <property type="entry name" value="FH2"/>
    <property type="match status" value="1"/>
</dbReference>